<sequence length="65" mass="7952">YAQINKYGGSPERRSRPTFNKCITFIVIYIYIYTKFNYHIHFRDEKSASRLHWLHNLKVDLNFRA</sequence>
<dbReference type="EMBL" id="JASPKZ010007200">
    <property type="protein sequence ID" value="KAJ9586146.1"/>
    <property type="molecule type" value="Genomic_DNA"/>
</dbReference>
<dbReference type="AlphaFoldDB" id="A0AAD7ZT08"/>
<name>A0AAD7ZT08_DIPPU</name>
<reference evidence="2" key="2">
    <citation type="submission" date="2023-05" db="EMBL/GenBank/DDBJ databases">
        <authorList>
            <person name="Fouks B."/>
        </authorList>
    </citation>
    <scope>NUCLEOTIDE SEQUENCE</scope>
    <source>
        <strain evidence="2">Stay&amp;Tobe</strain>
        <tissue evidence="2">Testes</tissue>
    </source>
</reference>
<evidence type="ECO:0000313" key="2">
    <source>
        <dbReference type="EMBL" id="KAJ9586146.1"/>
    </source>
</evidence>
<evidence type="ECO:0000313" key="3">
    <source>
        <dbReference type="Proteomes" id="UP001233999"/>
    </source>
</evidence>
<reference evidence="2" key="1">
    <citation type="journal article" date="2023" name="IScience">
        <title>Live-bearing cockroach genome reveals convergent evolutionary mechanisms linked to viviparity in insects and beyond.</title>
        <authorList>
            <person name="Fouks B."/>
            <person name="Harrison M.C."/>
            <person name="Mikhailova A.A."/>
            <person name="Marchal E."/>
            <person name="English S."/>
            <person name="Carruthers M."/>
            <person name="Jennings E.C."/>
            <person name="Chiamaka E.L."/>
            <person name="Frigard R.A."/>
            <person name="Pippel M."/>
            <person name="Attardo G.M."/>
            <person name="Benoit J.B."/>
            <person name="Bornberg-Bauer E."/>
            <person name="Tobe S.S."/>
        </authorList>
    </citation>
    <scope>NUCLEOTIDE SEQUENCE</scope>
    <source>
        <strain evidence="2">Stay&amp;Tobe</strain>
    </source>
</reference>
<gene>
    <name evidence="2" type="ORF">L9F63_020218</name>
</gene>
<keyword evidence="1" id="KW-0472">Membrane</keyword>
<proteinExistence type="predicted"/>
<keyword evidence="1" id="KW-1133">Transmembrane helix</keyword>
<dbReference type="Proteomes" id="UP001233999">
    <property type="component" value="Unassembled WGS sequence"/>
</dbReference>
<evidence type="ECO:0000256" key="1">
    <source>
        <dbReference type="SAM" id="Phobius"/>
    </source>
</evidence>
<feature type="non-terminal residue" evidence="2">
    <location>
        <position position="65"/>
    </location>
</feature>
<keyword evidence="3" id="KW-1185">Reference proteome</keyword>
<organism evidence="2 3">
    <name type="scientific">Diploptera punctata</name>
    <name type="common">Pacific beetle cockroach</name>
    <dbReference type="NCBI Taxonomy" id="6984"/>
    <lineage>
        <taxon>Eukaryota</taxon>
        <taxon>Metazoa</taxon>
        <taxon>Ecdysozoa</taxon>
        <taxon>Arthropoda</taxon>
        <taxon>Hexapoda</taxon>
        <taxon>Insecta</taxon>
        <taxon>Pterygota</taxon>
        <taxon>Neoptera</taxon>
        <taxon>Polyneoptera</taxon>
        <taxon>Dictyoptera</taxon>
        <taxon>Blattodea</taxon>
        <taxon>Blaberoidea</taxon>
        <taxon>Blaberidae</taxon>
        <taxon>Diplopterinae</taxon>
        <taxon>Diploptera</taxon>
    </lineage>
</organism>
<comment type="caution">
    <text evidence="2">The sequence shown here is derived from an EMBL/GenBank/DDBJ whole genome shotgun (WGS) entry which is preliminary data.</text>
</comment>
<protein>
    <submittedName>
        <fullName evidence="2">Uncharacterized protein</fullName>
    </submittedName>
</protein>
<keyword evidence="1" id="KW-0812">Transmembrane</keyword>
<feature type="non-terminal residue" evidence="2">
    <location>
        <position position="1"/>
    </location>
</feature>
<feature type="transmembrane region" description="Helical" evidence="1">
    <location>
        <begin position="18"/>
        <end position="36"/>
    </location>
</feature>
<accession>A0AAD7ZT08</accession>